<dbReference type="Gene3D" id="3.40.190.10">
    <property type="entry name" value="Periplasmic binding protein-like II"/>
    <property type="match status" value="2"/>
</dbReference>
<evidence type="ECO:0000313" key="6">
    <source>
        <dbReference type="Proteomes" id="UP001059295"/>
    </source>
</evidence>
<dbReference type="EC" id="4.1.99.29" evidence="4"/>
<name>A0ABY5V203_9BACT</name>
<proteinExistence type="inferred from homology"/>
<evidence type="ECO:0000256" key="3">
    <source>
        <dbReference type="ARBA" id="ARBA00023239"/>
    </source>
</evidence>
<dbReference type="CDD" id="cd13635">
    <property type="entry name" value="PBP2_Ttha1568_Mqnd"/>
    <property type="match status" value="1"/>
</dbReference>
<comment type="similarity">
    <text evidence="4">Belongs to the MqnA/MqnD family. MqnD subfamily.</text>
</comment>
<comment type="catalytic activity">
    <reaction evidence="4">
        <text>cyclic dehypoxanthinylfutalosinate = 1,4-dihydroxy-6-naphthoate + dihydroxyacetone</text>
        <dbReference type="Rhea" id="RHEA:33087"/>
        <dbReference type="ChEBI" id="CHEBI:16016"/>
        <dbReference type="ChEBI" id="CHEBI:64254"/>
        <dbReference type="ChEBI" id="CHEBI:64270"/>
        <dbReference type="EC" id="4.1.99.29"/>
    </reaction>
</comment>
<dbReference type="EMBL" id="CP102294">
    <property type="protein sequence ID" value="UWN57332.1"/>
    <property type="molecule type" value="Genomic_DNA"/>
</dbReference>
<protein>
    <recommendedName>
        <fullName evidence="4">1,4-dihydroxy-6-naphtoate synthase</fullName>
        <ecNumber evidence="4">4.1.99.29</ecNumber>
    </recommendedName>
    <alternativeName>
        <fullName evidence="4">Menaquinone biosynthetic enzyme MqnD</fullName>
    </alternativeName>
</protein>
<dbReference type="PANTHER" id="PTHR37167">
    <property type="entry name" value="1,4-DIHYDROXY-6-NAPHTOATE SYNTHASE"/>
    <property type="match status" value="1"/>
</dbReference>
<evidence type="ECO:0000256" key="1">
    <source>
        <dbReference type="ARBA" id="ARBA00004863"/>
    </source>
</evidence>
<organism evidence="5 6">
    <name type="scientific">Alistipes ihumii AP11</name>
    <dbReference type="NCBI Taxonomy" id="1211813"/>
    <lineage>
        <taxon>Bacteria</taxon>
        <taxon>Pseudomonadati</taxon>
        <taxon>Bacteroidota</taxon>
        <taxon>Bacteroidia</taxon>
        <taxon>Bacteroidales</taxon>
        <taxon>Rikenellaceae</taxon>
        <taxon>Alistipes</taxon>
    </lineage>
</organism>
<dbReference type="RefSeq" id="WP_019245282.1">
    <property type="nucleotide sequence ID" value="NZ_CAPH01000006.1"/>
</dbReference>
<dbReference type="PANTHER" id="PTHR37167:SF1">
    <property type="entry name" value="1,4-DIHYDROXY-6-NAPHTOATE SYNTHASE"/>
    <property type="match status" value="1"/>
</dbReference>
<dbReference type="GeneID" id="82890213"/>
<reference evidence="5" key="1">
    <citation type="journal article" date="2022" name="Cell">
        <title>Design, construction, and in vivo augmentation of a complex gut microbiome.</title>
        <authorList>
            <person name="Cheng A.G."/>
            <person name="Ho P.Y."/>
            <person name="Aranda-Diaz A."/>
            <person name="Jain S."/>
            <person name="Yu F.B."/>
            <person name="Meng X."/>
            <person name="Wang M."/>
            <person name="Iakiviak M."/>
            <person name="Nagashima K."/>
            <person name="Zhao A."/>
            <person name="Murugkar P."/>
            <person name="Patil A."/>
            <person name="Atabakhsh K."/>
            <person name="Weakley A."/>
            <person name="Yan J."/>
            <person name="Brumbaugh A.R."/>
            <person name="Higginbottom S."/>
            <person name="Dimas A."/>
            <person name="Shiver A.L."/>
            <person name="Deutschbauer A."/>
            <person name="Neff N."/>
            <person name="Sonnenburg J.L."/>
            <person name="Huang K.C."/>
            <person name="Fischbach M.A."/>
        </authorList>
    </citation>
    <scope>NUCLEOTIDE SEQUENCE</scope>
    <source>
        <strain evidence="5">AP11</strain>
    </source>
</reference>
<accession>A0ABY5V203</accession>
<dbReference type="Pfam" id="PF02621">
    <property type="entry name" value="VitK2_biosynth"/>
    <property type="match status" value="1"/>
</dbReference>
<dbReference type="InterPro" id="IPR030869">
    <property type="entry name" value="MqnD"/>
</dbReference>
<dbReference type="SUPFAM" id="SSF53850">
    <property type="entry name" value="Periplasmic binding protein-like II"/>
    <property type="match status" value="1"/>
</dbReference>
<evidence type="ECO:0000256" key="4">
    <source>
        <dbReference type="HAMAP-Rule" id="MF_00996"/>
    </source>
</evidence>
<gene>
    <name evidence="4" type="primary">mqnD</name>
    <name evidence="5" type="ORF">NQ491_00725</name>
</gene>
<evidence type="ECO:0000313" key="5">
    <source>
        <dbReference type="EMBL" id="UWN57332.1"/>
    </source>
</evidence>
<feature type="binding site" evidence="4">
    <location>
        <begin position="55"/>
        <end position="57"/>
    </location>
    <ligand>
        <name>substrate</name>
    </ligand>
</feature>
<feature type="active site" description="Proton acceptor" evidence="4">
    <location>
        <position position="148"/>
    </location>
</feature>
<keyword evidence="2 4" id="KW-0474">Menaquinone biosynthesis</keyword>
<dbReference type="Proteomes" id="UP001059295">
    <property type="component" value="Chromosome"/>
</dbReference>
<dbReference type="InterPro" id="IPR003773">
    <property type="entry name" value="Menaquinone_biosynth"/>
</dbReference>
<keyword evidence="6" id="KW-1185">Reference proteome</keyword>
<feature type="binding site" evidence="4">
    <location>
        <begin position="109"/>
        <end position="110"/>
    </location>
    <ligand>
        <name>substrate</name>
    </ligand>
</feature>
<comment type="function">
    <text evidence="4">Catalyzes the conversion of cyclic dehypoxanthine futalosine (cyclic DHFL) into 1,4-dihydroxy-6-naphthoate, a step in the biosynthesis of menaquinone (MK, vitamin K2).</text>
</comment>
<sequence length="266" mass="29721">MKLKLSISTCPNDTFMFDAMLHRRIDTEGLDFDLTMADIEQLNAAALAGEPDITKLSYASFPLVADRYRILGSGSALGRGNGPLLVSRHKLYPDELRDARIAIPGEHTTANRLLSLFFPEASDKRVYLFSDIADAVLSDECDAGVLIHEGRFTYRGKGLRLVADLGEEWEKRTSLPLPLGAIVVSRRLDEQLARTVERVLRRSVEYAFAHPEASAGFVRSHAQELSEEVTKSHIELFVNRHSADLGEEGRRAVVRLLELENEEAFL</sequence>
<keyword evidence="3 4" id="KW-0456">Lyase</keyword>
<comment type="pathway">
    <text evidence="1 4">Quinol/quinone metabolism; menaquinone biosynthesis.</text>
</comment>
<evidence type="ECO:0000256" key="2">
    <source>
        <dbReference type="ARBA" id="ARBA00022428"/>
    </source>
</evidence>
<dbReference type="HAMAP" id="MF_00996">
    <property type="entry name" value="MqnD"/>
    <property type="match status" value="1"/>
</dbReference>